<dbReference type="GO" id="GO:0008270">
    <property type="term" value="F:zinc ion binding"/>
    <property type="evidence" value="ECO:0007669"/>
    <property type="project" value="UniProtKB-KW"/>
</dbReference>
<name>A0AAV4FPL0_9GAST</name>
<dbReference type="InterPro" id="IPR013083">
    <property type="entry name" value="Znf_RING/FYVE/PHD"/>
</dbReference>
<feature type="compositionally biased region" description="Basic and acidic residues" evidence="5">
    <location>
        <begin position="734"/>
        <end position="754"/>
    </location>
</feature>
<feature type="compositionally biased region" description="Basic and acidic residues" evidence="5">
    <location>
        <begin position="1238"/>
        <end position="1248"/>
    </location>
</feature>
<feature type="region of interest" description="Disordered" evidence="5">
    <location>
        <begin position="1205"/>
        <end position="1385"/>
    </location>
</feature>
<dbReference type="EMBL" id="BMAT01007946">
    <property type="protein sequence ID" value="GFR74904.1"/>
    <property type="molecule type" value="Genomic_DNA"/>
</dbReference>
<feature type="region of interest" description="Disordered" evidence="5">
    <location>
        <begin position="591"/>
        <end position="664"/>
    </location>
</feature>
<dbReference type="InterPro" id="IPR019787">
    <property type="entry name" value="Znf_PHD-finger"/>
</dbReference>
<feature type="compositionally biased region" description="Polar residues" evidence="5">
    <location>
        <begin position="1126"/>
        <end position="1136"/>
    </location>
</feature>
<dbReference type="SMART" id="SM00249">
    <property type="entry name" value="PHD"/>
    <property type="match status" value="1"/>
</dbReference>
<feature type="compositionally biased region" description="Low complexity" evidence="5">
    <location>
        <begin position="1313"/>
        <end position="1324"/>
    </location>
</feature>
<dbReference type="Gene3D" id="3.30.40.10">
    <property type="entry name" value="Zinc/RING finger domain, C3HC4 (zinc finger)"/>
    <property type="match status" value="1"/>
</dbReference>
<keyword evidence="3" id="KW-0862">Zinc</keyword>
<feature type="compositionally biased region" description="Basic residues" evidence="5">
    <location>
        <begin position="1027"/>
        <end position="1047"/>
    </location>
</feature>
<protein>
    <recommendedName>
        <fullName evidence="6">PHD-type domain-containing protein</fullName>
    </recommendedName>
</protein>
<evidence type="ECO:0000256" key="3">
    <source>
        <dbReference type="ARBA" id="ARBA00022833"/>
    </source>
</evidence>
<feature type="region of interest" description="Disordered" evidence="5">
    <location>
        <begin position="970"/>
        <end position="1140"/>
    </location>
</feature>
<feature type="domain" description="PHD-type" evidence="6">
    <location>
        <begin position="1381"/>
        <end position="1441"/>
    </location>
</feature>
<evidence type="ECO:0000313" key="7">
    <source>
        <dbReference type="EMBL" id="GFR74904.1"/>
    </source>
</evidence>
<keyword evidence="1" id="KW-0479">Metal-binding</keyword>
<dbReference type="InterPro" id="IPR001965">
    <property type="entry name" value="Znf_PHD"/>
</dbReference>
<accession>A0AAV4FPL0</accession>
<gene>
    <name evidence="7" type="ORF">ElyMa_003905300</name>
</gene>
<dbReference type="InterPro" id="IPR011011">
    <property type="entry name" value="Znf_FYVE_PHD"/>
</dbReference>
<evidence type="ECO:0000256" key="4">
    <source>
        <dbReference type="PROSITE-ProRule" id="PRU00146"/>
    </source>
</evidence>
<dbReference type="PROSITE" id="PS01359">
    <property type="entry name" value="ZF_PHD_1"/>
    <property type="match status" value="1"/>
</dbReference>
<feature type="compositionally biased region" description="Low complexity" evidence="5">
    <location>
        <begin position="1332"/>
        <end position="1346"/>
    </location>
</feature>
<feature type="compositionally biased region" description="Low complexity" evidence="5">
    <location>
        <begin position="1285"/>
        <end position="1299"/>
    </location>
</feature>
<dbReference type="PANTHER" id="PTHR14030">
    <property type="entry name" value="MITOTIC CHECKPOINT SERINE/THREONINE-PROTEIN KINASE BUB1"/>
    <property type="match status" value="1"/>
</dbReference>
<evidence type="ECO:0000256" key="1">
    <source>
        <dbReference type="ARBA" id="ARBA00022723"/>
    </source>
</evidence>
<evidence type="ECO:0000259" key="6">
    <source>
        <dbReference type="PROSITE" id="PS50016"/>
    </source>
</evidence>
<evidence type="ECO:0000313" key="8">
    <source>
        <dbReference type="Proteomes" id="UP000762676"/>
    </source>
</evidence>
<dbReference type="SUPFAM" id="SSF57903">
    <property type="entry name" value="FYVE/PHD zinc finger"/>
    <property type="match status" value="1"/>
</dbReference>
<feature type="compositionally biased region" description="Polar residues" evidence="5">
    <location>
        <begin position="591"/>
        <end position="608"/>
    </location>
</feature>
<evidence type="ECO:0000256" key="2">
    <source>
        <dbReference type="ARBA" id="ARBA00022771"/>
    </source>
</evidence>
<feature type="compositionally biased region" description="Basic residues" evidence="5">
    <location>
        <begin position="1064"/>
        <end position="1084"/>
    </location>
</feature>
<comment type="caution">
    <text evidence="7">The sequence shown here is derived from an EMBL/GenBank/DDBJ whole genome shotgun (WGS) entry which is preliminary data.</text>
</comment>
<dbReference type="PROSITE" id="PS50016">
    <property type="entry name" value="ZF_PHD_2"/>
    <property type="match status" value="1"/>
</dbReference>
<feature type="compositionally biased region" description="Basic and acidic residues" evidence="5">
    <location>
        <begin position="1267"/>
        <end position="1279"/>
    </location>
</feature>
<organism evidence="7 8">
    <name type="scientific">Elysia marginata</name>
    <dbReference type="NCBI Taxonomy" id="1093978"/>
    <lineage>
        <taxon>Eukaryota</taxon>
        <taxon>Metazoa</taxon>
        <taxon>Spiralia</taxon>
        <taxon>Lophotrochozoa</taxon>
        <taxon>Mollusca</taxon>
        <taxon>Gastropoda</taxon>
        <taxon>Heterobranchia</taxon>
        <taxon>Euthyneura</taxon>
        <taxon>Panpulmonata</taxon>
        <taxon>Sacoglossa</taxon>
        <taxon>Placobranchoidea</taxon>
        <taxon>Plakobranchidae</taxon>
        <taxon>Elysia</taxon>
    </lineage>
</organism>
<feature type="compositionally biased region" description="Basic and acidic residues" evidence="5">
    <location>
        <begin position="609"/>
        <end position="658"/>
    </location>
</feature>
<dbReference type="GO" id="GO:0007094">
    <property type="term" value="P:mitotic spindle assembly checkpoint signaling"/>
    <property type="evidence" value="ECO:0007669"/>
    <property type="project" value="InterPro"/>
</dbReference>
<reference evidence="7 8" key="1">
    <citation type="journal article" date="2021" name="Elife">
        <title>Chloroplast acquisition without the gene transfer in kleptoplastic sea slugs, Plakobranchus ocellatus.</title>
        <authorList>
            <person name="Maeda T."/>
            <person name="Takahashi S."/>
            <person name="Yoshida T."/>
            <person name="Shimamura S."/>
            <person name="Takaki Y."/>
            <person name="Nagai Y."/>
            <person name="Toyoda A."/>
            <person name="Suzuki Y."/>
            <person name="Arimoto A."/>
            <person name="Ishii H."/>
            <person name="Satoh N."/>
            <person name="Nishiyama T."/>
            <person name="Hasebe M."/>
            <person name="Maruyama T."/>
            <person name="Minagawa J."/>
            <person name="Obokata J."/>
            <person name="Shigenobu S."/>
        </authorList>
    </citation>
    <scope>NUCLEOTIDE SEQUENCE [LARGE SCALE GENOMIC DNA]</scope>
</reference>
<feature type="compositionally biased region" description="Acidic residues" evidence="5">
    <location>
        <begin position="1367"/>
        <end position="1381"/>
    </location>
</feature>
<sequence>MFGPFEIDLFASRLNNQIPKYISWKCDPDAWAVDAMLADWTSLDRMYAFSPFSLLPAVFQKMDREKVDILVVLPLWRTQSWWPHMLSGLVDMPVVLDHHKQILWHPQYLDVQHPLFPKNKIVGLSLYQATPQNQRRSEQWETVSFRNLYVKDWHKARQFLQRVCVKKLSLAGMVLRRDIEAKSWQRIQKIVPLVTTLTELHFGRVPANVIEGLMEKLPENVNISAEFIIDPNDAIGSKSKTTSKFSEKQVDNMTSALTSVGSGMSSADAARLHNVPESDLLHLQQDRMYVLTPEEESLVVLCCIRLAQMGFTISISSFLIKCQEMFSRRYSTAVPLPIFDGACRQIYLRNTPFFNNELNQSTAPKTVALDRHYARLSDLYGSISRPARITREQVYTFDIQSFRLLADSQTLPRRPNATVTMLWATDADNLNLKPAMLVTPKELSPDQRHEKIIYVTAKNGVATPTHIQQYFRHLIASATKFPCIVLCSTDASNFSESLVSMCLQHQVYIANIQSDIANLVFPPYHGGLLHMLKRQVPPMSMKLDEFVSHLKLFLQNHKLNIHMNTKLSFSVTGVFPVNRRAPTQFQYNDISQTGTASDSATEAAVSQEQPEKYQNKQPEKATSKQPEKATSKQHEKASNKLPEKATNKQPEKPPNKEVEQEDSSIEFNESIFSEDEENESVSSYSDIQYVKKPKESIRASCRPSTLFCCEKPTKELVQENIKEADPQASTGGRENSRSSGKDPLSKESKEEKLDKLKKPKFSSAFLTARAIVHKSKRGPIKQSNHKYRPLKPLRPAVPLKNVIKKTFDGNSVISTLPIHSSHFKIPTEQNHVNLTTGVQVCKSPIENEPKDSELPPLIIDTNHKEEKTGKQPAMTAGTKVKKISTLSPGKNKALVCKHMQEAIDAVVEESREYARQVERGESHGDEIMPKKWMQRQREKVAAEGQNEANLSSAIVKKVNGTSIVLKTSSLGAQLTQHDEEEESDLEEEEEEDDDEVEEEEDADEEEAASSNEDEVEGAVEWTVSSQPKHKGKKLKKKKHKKQKKKHKSQFDSDEETPLKDIESRKKRKKSKKAKKKKKHKRKKSKSDPEEMDTSQETPSEKHSLNDDGIDEGSGSVVVKDVPLVNGDSSGDTTIANRTVLEDGEKPKINCREKDIKMPIQLQPSYISDHDYFSKFVDEDSVDIEKIDETDKMEVTEETSQDMAVECVTANGEGSKHTSSEHDYSKSAEGQVEEAMDISDQHVEVDVAERGNSAAPHKVTSSDSSDSSSDKTDIDSDSSSRRKSSSDSSKNSKSSSSASKENTDSDSDGESEPNKSSVSREPSSSPKKKLIKESSSSEESSTSGSESSDTDSESEEDEKKKKSATSFSDDENDDDSDEEGEEDKCQICMRSTPPHSKDVLIDWVDCDKNCGRWFHVICIKNSKFRSKSKSKNMKHYICPSCR</sequence>
<keyword evidence="2 4" id="KW-0863">Zinc-finger</keyword>
<dbReference type="CDD" id="cd15517">
    <property type="entry name" value="PHD_TCF19_like"/>
    <property type="match status" value="1"/>
</dbReference>
<dbReference type="InterPro" id="IPR015661">
    <property type="entry name" value="Bub1/Mad3"/>
</dbReference>
<dbReference type="Proteomes" id="UP000762676">
    <property type="component" value="Unassembled WGS sequence"/>
</dbReference>
<feature type="region of interest" description="Disordered" evidence="5">
    <location>
        <begin position="718"/>
        <end position="754"/>
    </location>
</feature>
<feature type="compositionally biased region" description="Acidic residues" evidence="5">
    <location>
        <begin position="978"/>
        <end position="1017"/>
    </location>
</feature>
<feature type="region of interest" description="Disordered" evidence="5">
    <location>
        <begin position="916"/>
        <end position="947"/>
    </location>
</feature>
<keyword evidence="8" id="KW-1185">Reference proteome</keyword>
<feature type="compositionally biased region" description="Basic and acidic residues" evidence="5">
    <location>
        <begin position="1213"/>
        <end position="1225"/>
    </location>
</feature>
<feature type="compositionally biased region" description="Basic and acidic residues" evidence="5">
    <location>
        <begin position="916"/>
        <end position="941"/>
    </location>
</feature>
<dbReference type="InterPro" id="IPR019786">
    <property type="entry name" value="Zinc_finger_PHD-type_CS"/>
</dbReference>
<proteinExistence type="predicted"/>
<evidence type="ECO:0000256" key="5">
    <source>
        <dbReference type="SAM" id="MobiDB-lite"/>
    </source>
</evidence>